<evidence type="ECO:0000313" key="14">
    <source>
        <dbReference type="Proteomes" id="UP001186944"/>
    </source>
</evidence>
<dbReference type="GO" id="GO:0036503">
    <property type="term" value="P:ERAD pathway"/>
    <property type="evidence" value="ECO:0007669"/>
    <property type="project" value="InterPro"/>
</dbReference>
<dbReference type="FunFam" id="3.30.40.10:FF:000055">
    <property type="entry name" value="Ubiquitin conjugation factor e4 a"/>
    <property type="match status" value="1"/>
</dbReference>
<comment type="caution">
    <text evidence="13">The sequence shown here is derived from an EMBL/GenBank/DDBJ whole genome shotgun (WGS) entry which is preliminary data.</text>
</comment>
<evidence type="ECO:0000256" key="6">
    <source>
        <dbReference type="ARBA" id="ARBA00022490"/>
    </source>
</evidence>
<dbReference type="InterPro" id="IPR019474">
    <property type="entry name" value="Ub_conjug_fac_E4_core"/>
</dbReference>
<keyword evidence="9" id="KW-0007">Acetylation</keyword>
<dbReference type="GO" id="GO:0034450">
    <property type="term" value="F:ubiquitin-ubiquitin ligase activity"/>
    <property type="evidence" value="ECO:0007669"/>
    <property type="project" value="InterPro"/>
</dbReference>
<evidence type="ECO:0000256" key="1">
    <source>
        <dbReference type="ARBA" id="ARBA00000900"/>
    </source>
</evidence>
<evidence type="ECO:0000256" key="9">
    <source>
        <dbReference type="ARBA" id="ARBA00022990"/>
    </source>
</evidence>
<organism evidence="13 14">
    <name type="scientific">Pinctada imbricata</name>
    <name type="common">Atlantic pearl-oyster</name>
    <name type="synonym">Pinctada martensii</name>
    <dbReference type="NCBI Taxonomy" id="66713"/>
    <lineage>
        <taxon>Eukaryota</taxon>
        <taxon>Metazoa</taxon>
        <taxon>Spiralia</taxon>
        <taxon>Lophotrochozoa</taxon>
        <taxon>Mollusca</taxon>
        <taxon>Bivalvia</taxon>
        <taxon>Autobranchia</taxon>
        <taxon>Pteriomorphia</taxon>
        <taxon>Pterioida</taxon>
        <taxon>Pterioidea</taxon>
        <taxon>Pteriidae</taxon>
        <taxon>Pinctada</taxon>
    </lineage>
</organism>
<reference evidence="13" key="1">
    <citation type="submission" date="2019-08" db="EMBL/GenBank/DDBJ databases">
        <title>The improved chromosome-level genome for the pearl oyster Pinctada fucata martensii using PacBio sequencing and Hi-C.</title>
        <authorList>
            <person name="Zheng Z."/>
        </authorList>
    </citation>
    <scope>NUCLEOTIDE SEQUENCE</scope>
    <source>
        <strain evidence="13">ZZ-2019</strain>
        <tissue evidence="13">Adductor muscle</tissue>
    </source>
</reference>
<proteinExistence type="inferred from homology"/>
<feature type="domain" description="U-box" evidence="12">
    <location>
        <begin position="923"/>
        <end position="997"/>
    </location>
</feature>
<dbReference type="PANTHER" id="PTHR13931">
    <property type="entry name" value="UBIQUITINATION FACTOR E4"/>
    <property type="match status" value="1"/>
</dbReference>
<dbReference type="InterPro" id="IPR003613">
    <property type="entry name" value="Ubox_domain"/>
</dbReference>
<dbReference type="InterPro" id="IPR045132">
    <property type="entry name" value="UBE4"/>
</dbReference>
<keyword evidence="6" id="KW-0963">Cytoplasm</keyword>
<comment type="catalytic activity">
    <reaction evidence="1">
        <text>S-ubiquitinyl-[E2 ubiquitin-conjugating enzyme]-L-cysteine + [acceptor protein]-L-lysine = [E2 ubiquitin-conjugating enzyme]-L-cysteine + N(6)-ubiquitinyl-[acceptor protein]-L-lysine.</text>
        <dbReference type="EC" id="2.3.2.27"/>
    </reaction>
</comment>
<dbReference type="SUPFAM" id="SSF57850">
    <property type="entry name" value="RING/U-box"/>
    <property type="match status" value="1"/>
</dbReference>
<comment type="subcellular location">
    <subcellularLocation>
        <location evidence="2">Cytoplasm</location>
    </subcellularLocation>
</comment>
<sequence>DSNEDKESDIKYRLELNSLLENIFLITADEEIHPYEDSPSHCVFLRDFKESLDDQTWLDMGCIEQAVFERLLLPNPKQEVVNHSPSKNTQYSAQAGESQVLQYLYQCYCRLQAVRNNGLYQKFSQELDKCESVILMNARTCLQQPDLYPTQNLHTQMVTLLEDEGSFLLAGMEDMKDIFFDKLVSQILENEDDGPLSQVFSPVLAVMATKLQTELSLLNPAVIRVIDLLSFFTRKAPLAEVFLDYSTPKDWNNGKSFEQTLMGSMLSLSCIPRNEMGPYEFFENPSSRTKQDIDAVESNIQQPLGSINDRVYQFILAIIKLSADLRHRMLKWLGKCIHANWGRTKIWSSHMPQLVNQMYSSEGFCLNLCSVMLKLCLPFSVPLSDKLLKVKPSYCQVVTADESDIKKRSVHACGLQKETTLIPAEDNSRVTPEESYNFITECFFLTHQCLYMGFHTSHEKFLKLNQELHRVQRLYQEVRSQGTSEDVEPVRSIKRQMEQGMTLYLCMKAALTEPNLLEMCMNFHLATATWLSEVAISNDPTTFSALEYPMMDQVSPVLSCVPEFIMGNVTDFTVFLQRFKDNMFQMAGNKLEHLMTLILVYMGSPQRMKNPHLRAELAETLASLLPNQGESSKGMFSWFSKEQLFTEHKLIRHLTEKLLNVFVSIEMTGQSVAFEQKFNYRRPMYLVIEHIWEIELHRQEFKKLSQVAEDHIEDTDPPLFLRFINLLINDAIFLLDEAFDFMTQIKDKQREKENGDWNNLEPQQRQENESTLRQITMLARYHNLMGRFTINTLELITREIKSIFCHNSMVDRIAGMLNYFLLHLVGPKQRNFMVKDKKEIEFSPQETVSTIAQIYLNLGDTEAFCLAVCSDGRSYSAELFPKAIHVLQKIGKHTDMISQMMELKTKIEALGKKQEEEEELYSDAPDEFLDPIMGNLMKDPVILPSSRMTVDRSVIARHILSDQSDPFNRSPLSLDMVIPNEDLRTKIEEWKRQQKYKPS</sequence>
<gene>
    <name evidence="13" type="ORF">FSP39_013864</name>
</gene>
<evidence type="ECO:0000256" key="7">
    <source>
        <dbReference type="ARBA" id="ARBA00022679"/>
    </source>
</evidence>
<keyword evidence="8" id="KW-0833">Ubl conjugation pathway</keyword>
<dbReference type="Pfam" id="PF10408">
    <property type="entry name" value="Ufd2P_core"/>
    <property type="match status" value="1"/>
</dbReference>
<dbReference type="Gene3D" id="3.30.40.10">
    <property type="entry name" value="Zinc/RING finger domain, C3HC4 (zinc finger)"/>
    <property type="match status" value="1"/>
</dbReference>
<comment type="pathway">
    <text evidence="3">Protein modification; protein ubiquitination.</text>
</comment>
<dbReference type="GO" id="GO:0000151">
    <property type="term" value="C:ubiquitin ligase complex"/>
    <property type="evidence" value="ECO:0007669"/>
    <property type="project" value="InterPro"/>
</dbReference>
<dbReference type="SMART" id="SM00504">
    <property type="entry name" value="Ubox"/>
    <property type="match status" value="1"/>
</dbReference>
<dbReference type="EMBL" id="VSWD01000010">
    <property type="protein sequence ID" value="KAK3090701.1"/>
    <property type="molecule type" value="Genomic_DNA"/>
</dbReference>
<dbReference type="Pfam" id="PF04564">
    <property type="entry name" value="U-box"/>
    <property type="match status" value="1"/>
</dbReference>
<evidence type="ECO:0000256" key="8">
    <source>
        <dbReference type="ARBA" id="ARBA00022786"/>
    </source>
</evidence>
<dbReference type="GO" id="GO:0006511">
    <property type="term" value="P:ubiquitin-dependent protein catabolic process"/>
    <property type="evidence" value="ECO:0007669"/>
    <property type="project" value="InterPro"/>
</dbReference>
<name>A0AA89BQW2_PINIB</name>
<comment type="similarity">
    <text evidence="4">Belongs to the ubiquitin conjugation factor E4 family.</text>
</comment>
<dbReference type="AlphaFoldDB" id="A0AA89BQW2"/>
<accession>A0AA89BQW2</accession>
<evidence type="ECO:0000256" key="2">
    <source>
        <dbReference type="ARBA" id="ARBA00004496"/>
    </source>
</evidence>
<evidence type="ECO:0000256" key="11">
    <source>
        <dbReference type="ARBA" id="ARBA00040077"/>
    </source>
</evidence>
<keyword evidence="7" id="KW-0808">Transferase</keyword>
<feature type="non-terminal residue" evidence="13">
    <location>
        <position position="1"/>
    </location>
</feature>
<dbReference type="Proteomes" id="UP001186944">
    <property type="component" value="Unassembled WGS sequence"/>
</dbReference>
<keyword evidence="14" id="KW-1185">Reference proteome</keyword>
<evidence type="ECO:0000256" key="10">
    <source>
        <dbReference type="ARBA" id="ARBA00037624"/>
    </source>
</evidence>
<evidence type="ECO:0000256" key="3">
    <source>
        <dbReference type="ARBA" id="ARBA00004906"/>
    </source>
</evidence>
<dbReference type="PANTHER" id="PTHR13931:SF16">
    <property type="entry name" value="UBIQUITIN CONJUGATION FACTOR E4 A"/>
    <property type="match status" value="1"/>
</dbReference>
<dbReference type="InterPro" id="IPR013083">
    <property type="entry name" value="Znf_RING/FYVE/PHD"/>
</dbReference>
<evidence type="ECO:0000259" key="12">
    <source>
        <dbReference type="PROSITE" id="PS51698"/>
    </source>
</evidence>
<comment type="function">
    <text evidence="10">Ubiquitin-protein ligase that probably functions as an E3 ligase in conjunction with specific E1 and E2 ligases. May also function as an E4 ligase mediating the assembly of polyubiquitin chains on substrates ubiquitinated by another E3 ubiquitin ligase. Mediates 'Lys-48'-linked polyubiquitination of substrates.</text>
</comment>
<protein>
    <recommendedName>
        <fullName evidence="11">Ubiquitin conjugation factor E4 A</fullName>
        <ecNumber evidence="5">2.3.2.27</ecNumber>
    </recommendedName>
</protein>
<dbReference type="PROSITE" id="PS51698">
    <property type="entry name" value="U_BOX"/>
    <property type="match status" value="1"/>
</dbReference>
<dbReference type="GO" id="GO:0005634">
    <property type="term" value="C:nucleus"/>
    <property type="evidence" value="ECO:0007669"/>
    <property type="project" value="TreeGrafter"/>
</dbReference>
<dbReference type="GO" id="GO:0005737">
    <property type="term" value="C:cytoplasm"/>
    <property type="evidence" value="ECO:0007669"/>
    <property type="project" value="UniProtKB-SubCell"/>
</dbReference>
<dbReference type="GO" id="GO:0000209">
    <property type="term" value="P:protein polyubiquitination"/>
    <property type="evidence" value="ECO:0007669"/>
    <property type="project" value="TreeGrafter"/>
</dbReference>
<dbReference type="CDD" id="cd16657">
    <property type="entry name" value="RING-Ubox_UBE4A"/>
    <property type="match status" value="1"/>
</dbReference>
<dbReference type="EC" id="2.3.2.27" evidence="5"/>
<evidence type="ECO:0000256" key="5">
    <source>
        <dbReference type="ARBA" id="ARBA00012483"/>
    </source>
</evidence>
<evidence type="ECO:0000313" key="13">
    <source>
        <dbReference type="EMBL" id="KAK3090701.1"/>
    </source>
</evidence>
<evidence type="ECO:0000256" key="4">
    <source>
        <dbReference type="ARBA" id="ARBA00007434"/>
    </source>
</evidence>